<dbReference type="InterPro" id="IPR012337">
    <property type="entry name" value="RNaseH-like_sf"/>
</dbReference>
<evidence type="ECO:0000313" key="3">
    <source>
        <dbReference type="EMBL" id="KAL0282066.1"/>
    </source>
</evidence>
<feature type="transmembrane region" description="Helical" evidence="1">
    <location>
        <begin position="493"/>
        <end position="517"/>
    </location>
</feature>
<reference evidence="3" key="1">
    <citation type="submission" date="2020-06" db="EMBL/GenBank/DDBJ databases">
        <authorList>
            <person name="Li T."/>
            <person name="Hu X."/>
            <person name="Zhang T."/>
            <person name="Song X."/>
            <person name="Zhang H."/>
            <person name="Dai N."/>
            <person name="Sheng W."/>
            <person name="Hou X."/>
            <person name="Wei L."/>
        </authorList>
    </citation>
    <scope>NUCLEOTIDE SEQUENCE</scope>
    <source>
        <strain evidence="3">G02</strain>
        <tissue evidence="3">Leaf</tissue>
    </source>
</reference>
<dbReference type="GO" id="GO:0004523">
    <property type="term" value="F:RNA-DNA hybrid ribonuclease activity"/>
    <property type="evidence" value="ECO:0007669"/>
    <property type="project" value="InterPro"/>
</dbReference>
<dbReference type="PROSITE" id="PS50879">
    <property type="entry name" value="RNASE_H_1"/>
    <property type="match status" value="1"/>
</dbReference>
<dbReference type="AlphaFoldDB" id="A0AAW2IJC0"/>
<sequence length="640" mass="73477">MVTAFSYKLWWRVRLNNSLWSQFTISKYCQGFSPSISKLFDTDSSIWKRMCTIRTEVQANIFWSLGDGNVSFWHDWWLPEGTLANLVGAQSNLHIPVNWFWHEHEWDRQKLQQAVPQHIIALITEVPINIYQSDYLHWRLSKNSAFTTKSAWNEIRDQQPVQQFYKSLWSKLIIPNISVFAWRLIHNWIPVDERLKEKGITLASKCLCCEDTETIPHLFLHNAHSLEAWGFFAAKFQVNIPHTNDIVLLIQSWKTRLGTKSHIRDVIPLLILWNIWNLRNESKYEGVAFKASNIIRKTMTYLHNLQKSGILETDHVKGDLFSISSLHIHIHQKTQRHKAITVHWRKPPEGWYKLNTDGASKGNPGISGAGGILRDQLGKVIFAFQEPLGNATNTQAELSAIYRGLQICFSRGLRKIWIETDATAIIKIIAAPQRGAWNLQATLQNICKILNQMEHKISHIFREGNQVADFLANQACYNHQLSIFNEETIPGRMIVGILIFGVMSMVMLLGAVIMETLGLFPARIRKSGVLAAAVCLFLCVAAELFLVDVGGLNWRGWGMLKRLRENCLDVLLLNWKQECATAEAFSAAVWGLFWRGWRPNLETVLSAVWGVSAVWGMFWRVLLLEAQLLTLQLQDDFETD</sequence>
<feature type="transmembrane region" description="Helical" evidence="1">
    <location>
        <begin position="529"/>
        <end position="547"/>
    </location>
</feature>
<dbReference type="InterPro" id="IPR044730">
    <property type="entry name" value="RNase_H-like_dom_plant"/>
</dbReference>
<dbReference type="GO" id="GO:0003676">
    <property type="term" value="F:nucleic acid binding"/>
    <property type="evidence" value="ECO:0007669"/>
    <property type="project" value="InterPro"/>
</dbReference>
<feature type="non-terminal residue" evidence="3">
    <location>
        <position position="640"/>
    </location>
</feature>
<reference evidence="3" key="2">
    <citation type="journal article" date="2024" name="Plant">
        <title>Genomic evolution and insights into agronomic trait innovations of Sesamum species.</title>
        <authorList>
            <person name="Miao H."/>
            <person name="Wang L."/>
            <person name="Qu L."/>
            <person name="Liu H."/>
            <person name="Sun Y."/>
            <person name="Le M."/>
            <person name="Wang Q."/>
            <person name="Wei S."/>
            <person name="Zheng Y."/>
            <person name="Lin W."/>
            <person name="Duan Y."/>
            <person name="Cao H."/>
            <person name="Xiong S."/>
            <person name="Wang X."/>
            <person name="Wei L."/>
            <person name="Li C."/>
            <person name="Ma Q."/>
            <person name="Ju M."/>
            <person name="Zhao R."/>
            <person name="Li G."/>
            <person name="Mu C."/>
            <person name="Tian Q."/>
            <person name="Mei H."/>
            <person name="Zhang T."/>
            <person name="Gao T."/>
            <person name="Zhang H."/>
        </authorList>
    </citation>
    <scope>NUCLEOTIDE SEQUENCE</scope>
    <source>
        <strain evidence="3">G02</strain>
    </source>
</reference>
<dbReference type="SUPFAM" id="SSF53098">
    <property type="entry name" value="Ribonuclease H-like"/>
    <property type="match status" value="1"/>
</dbReference>
<proteinExistence type="predicted"/>
<protein>
    <submittedName>
        <fullName evidence="3">Ribonuclease H protein</fullName>
    </submittedName>
</protein>
<feature type="transmembrane region" description="Helical" evidence="1">
    <location>
        <begin position="604"/>
        <end position="623"/>
    </location>
</feature>
<organism evidence="3">
    <name type="scientific">Sesamum radiatum</name>
    <name type="common">Black benniseed</name>
    <dbReference type="NCBI Taxonomy" id="300843"/>
    <lineage>
        <taxon>Eukaryota</taxon>
        <taxon>Viridiplantae</taxon>
        <taxon>Streptophyta</taxon>
        <taxon>Embryophyta</taxon>
        <taxon>Tracheophyta</taxon>
        <taxon>Spermatophyta</taxon>
        <taxon>Magnoliopsida</taxon>
        <taxon>eudicotyledons</taxon>
        <taxon>Gunneridae</taxon>
        <taxon>Pentapetalae</taxon>
        <taxon>asterids</taxon>
        <taxon>lamiids</taxon>
        <taxon>Lamiales</taxon>
        <taxon>Pedaliaceae</taxon>
        <taxon>Sesamum</taxon>
    </lineage>
</organism>
<dbReference type="PANTHER" id="PTHR47723:SF19">
    <property type="entry name" value="POLYNUCLEOTIDYL TRANSFERASE, RIBONUCLEASE H-LIKE SUPERFAMILY PROTEIN"/>
    <property type="match status" value="1"/>
</dbReference>
<feature type="domain" description="RNase H type-1" evidence="2">
    <location>
        <begin position="348"/>
        <end position="477"/>
    </location>
</feature>
<keyword evidence="1" id="KW-0472">Membrane</keyword>
<dbReference type="InterPro" id="IPR053151">
    <property type="entry name" value="RNase_H-like"/>
</dbReference>
<comment type="caution">
    <text evidence="3">The sequence shown here is derived from an EMBL/GenBank/DDBJ whole genome shotgun (WGS) entry which is preliminary data.</text>
</comment>
<dbReference type="InterPro" id="IPR026960">
    <property type="entry name" value="RVT-Znf"/>
</dbReference>
<keyword evidence="1" id="KW-0812">Transmembrane</keyword>
<evidence type="ECO:0000256" key="1">
    <source>
        <dbReference type="SAM" id="Phobius"/>
    </source>
</evidence>
<dbReference type="InterPro" id="IPR036397">
    <property type="entry name" value="RNaseH_sf"/>
</dbReference>
<dbReference type="EMBL" id="JACGWJ010001491">
    <property type="protein sequence ID" value="KAL0282066.1"/>
    <property type="molecule type" value="Genomic_DNA"/>
</dbReference>
<dbReference type="Pfam" id="PF13456">
    <property type="entry name" value="RVT_3"/>
    <property type="match status" value="1"/>
</dbReference>
<keyword evidence="1" id="KW-1133">Transmembrane helix</keyword>
<dbReference type="Gene3D" id="3.30.420.10">
    <property type="entry name" value="Ribonuclease H-like superfamily/Ribonuclease H"/>
    <property type="match status" value="1"/>
</dbReference>
<dbReference type="PANTHER" id="PTHR47723">
    <property type="entry name" value="OS05G0353850 PROTEIN"/>
    <property type="match status" value="1"/>
</dbReference>
<dbReference type="CDD" id="cd06222">
    <property type="entry name" value="RNase_H_like"/>
    <property type="match status" value="1"/>
</dbReference>
<evidence type="ECO:0000259" key="2">
    <source>
        <dbReference type="PROSITE" id="PS50879"/>
    </source>
</evidence>
<dbReference type="Pfam" id="PF13966">
    <property type="entry name" value="zf-RVT"/>
    <property type="match status" value="1"/>
</dbReference>
<accession>A0AAW2IJC0</accession>
<name>A0AAW2IJC0_SESRA</name>
<gene>
    <name evidence="3" type="ORF">Sradi_7273500</name>
</gene>
<dbReference type="InterPro" id="IPR002156">
    <property type="entry name" value="RNaseH_domain"/>
</dbReference>